<dbReference type="EMBL" id="QBLH01001744">
    <property type="protein sequence ID" value="TGZ51264.1"/>
    <property type="molecule type" value="Genomic_DNA"/>
</dbReference>
<protein>
    <submittedName>
        <fullName evidence="1">Uncharacterized protein</fullName>
    </submittedName>
</protein>
<keyword evidence="2" id="KW-1185">Reference proteome</keyword>
<name>A0A4V3SB23_9HYME</name>
<reference evidence="1 2" key="1">
    <citation type="journal article" date="2019" name="Philos. Trans. R. Soc. Lond., B, Biol. Sci.">
        <title>Ant behaviour and brain gene expression of defending hosts depend on the ecological success of the intruding social parasite.</title>
        <authorList>
            <person name="Kaur R."/>
            <person name="Stoldt M."/>
            <person name="Jongepier E."/>
            <person name="Feldmeyer B."/>
            <person name="Menzel F."/>
            <person name="Bornberg-Bauer E."/>
            <person name="Foitzik S."/>
        </authorList>
    </citation>
    <scope>NUCLEOTIDE SEQUENCE [LARGE SCALE GENOMIC DNA]</scope>
    <source>
        <tissue evidence="1">Whole body</tissue>
    </source>
</reference>
<gene>
    <name evidence="1" type="ORF">DBV15_03151</name>
</gene>
<evidence type="ECO:0000313" key="2">
    <source>
        <dbReference type="Proteomes" id="UP000310200"/>
    </source>
</evidence>
<accession>A0A4V3SB23</accession>
<dbReference type="AlphaFoldDB" id="A0A4V3SB23"/>
<organism evidence="1 2">
    <name type="scientific">Temnothorax longispinosus</name>
    <dbReference type="NCBI Taxonomy" id="300112"/>
    <lineage>
        <taxon>Eukaryota</taxon>
        <taxon>Metazoa</taxon>
        <taxon>Ecdysozoa</taxon>
        <taxon>Arthropoda</taxon>
        <taxon>Hexapoda</taxon>
        <taxon>Insecta</taxon>
        <taxon>Pterygota</taxon>
        <taxon>Neoptera</taxon>
        <taxon>Endopterygota</taxon>
        <taxon>Hymenoptera</taxon>
        <taxon>Apocrita</taxon>
        <taxon>Aculeata</taxon>
        <taxon>Formicoidea</taxon>
        <taxon>Formicidae</taxon>
        <taxon>Myrmicinae</taxon>
        <taxon>Temnothorax</taxon>
    </lineage>
</organism>
<evidence type="ECO:0000313" key="1">
    <source>
        <dbReference type="EMBL" id="TGZ51264.1"/>
    </source>
</evidence>
<comment type="caution">
    <text evidence="1">The sequence shown here is derived from an EMBL/GenBank/DDBJ whole genome shotgun (WGS) entry which is preliminary data.</text>
</comment>
<dbReference type="Proteomes" id="UP000310200">
    <property type="component" value="Unassembled WGS sequence"/>
</dbReference>
<proteinExistence type="predicted"/>
<sequence>MLPHGFLNHVFAFVCDTTNGIRDASGLSTSELGRFTSLGRDRVPVGGDCREFSHRITLYLTGSRCRHQFGGARVLVFQVPVVQKEPIPISRRKRGGSPQQDSLSLRRGCRGGWVAVARDAGGDAWQSVYGLAQGGGNDYCRGAHSIEILSPGADIGGAGKGGLSPDPSQEGRRELTDLFRATYLLPATDR</sequence>